<keyword evidence="2" id="KW-1185">Reference proteome</keyword>
<dbReference type="Gene3D" id="3.60.10.10">
    <property type="entry name" value="Endonuclease/exonuclease/phosphatase"/>
    <property type="match status" value="1"/>
</dbReference>
<dbReference type="AlphaFoldDB" id="A0A183F3N3"/>
<proteinExistence type="predicted"/>
<gene>
    <name evidence="1" type="ORF">HPBE_LOCUS776</name>
</gene>
<name>A0A183F3N3_HELPZ</name>
<organism evidence="2 3">
    <name type="scientific">Heligmosomoides polygyrus</name>
    <name type="common">Parasitic roundworm</name>
    <dbReference type="NCBI Taxonomy" id="6339"/>
    <lineage>
        <taxon>Eukaryota</taxon>
        <taxon>Metazoa</taxon>
        <taxon>Ecdysozoa</taxon>
        <taxon>Nematoda</taxon>
        <taxon>Chromadorea</taxon>
        <taxon>Rhabditida</taxon>
        <taxon>Rhabditina</taxon>
        <taxon>Rhabditomorpha</taxon>
        <taxon>Strongyloidea</taxon>
        <taxon>Heligmosomidae</taxon>
        <taxon>Heligmosomoides</taxon>
    </lineage>
</organism>
<dbReference type="InterPro" id="IPR027124">
    <property type="entry name" value="Swc5/CFDP1/2"/>
</dbReference>
<evidence type="ECO:0000313" key="3">
    <source>
        <dbReference type="WBParaSite" id="HPBE_0000077501-mRNA-1"/>
    </source>
</evidence>
<dbReference type="PANTHER" id="PTHR23227">
    <property type="entry name" value="BUCENTAUR RELATED"/>
    <property type="match status" value="1"/>
</dbReference>
<dbReference type="Proteomes" id="UP000050761">
    <property type="component" value="Unassembled WGS sequence"/>
</dbReference>
<dbReference type="EMBL" id="UZAH01000668">
    <property type="protein sequence ID" value="VDO19158.1"/>
    <property type="molecule type" value="Genomic_DNA"/>
</dbReference>
<dbReference type="InterPro" id="IPR036691">
    <property type="entry name" value="Endo/exonu/phosph_ase_sf"/>
</dbReference>
<evidence type="ECO:0000313" key="1">
    <source>
        <dbReference type="EMBL" id="VDO19158.1"/>
    </source>
</evidence>
<reference evidence="1 2" key="1">
    <citation type="submission" date="2018-11" db="EMBL/GenBank/DDBJ databases">
        <authorList>
            <consortium name="Pathogen Informatics"/>
        </authorList>
    </citation>
    <scope>NUCLEOTIDE SEQUENCE [LARGE SCALE GENOMIC DNA]</scope>
</reference>
<evidence type="ECO:0000313" key="2">
    <source>
        <dbReference type="Proteomes" id="UP000050761"/>
    </source>
</evidence>
<dbReference type="WBParaSite" id="HPBE_0000077501-mRNA-1">
    <property type="protein sequence ID" value="HPBE_0000077501-mRNA-1"/>
    <property type="gene ID" value="HPBE_0000077501"/>
</dbReference>
<reference evidence="3" key="2">
    <citation type="submission" date="2019-09" db="UniProtKB">
        <authorList>
            <consortium name="WormBaseParasite"/>
        </authorList>
    </citation>
    <scope>IDENTIFICATION</scope>
</reference>
<dbReference type="SUPFAM" id="SSF56219">
    <property type="entry name" value="DNase I-like"/>
    <property type="match status" value="1"/>
</dbReference>
<accession>A0A183F3N3</accession>
<accession>A0A3P7WNF9</accession>
<dbReference type="PANTHER" id="PTHR23227:SF67">
    <property type="entry name" value="CRANIOFACIAL DEVELOPMENT PROTEIN 2-LIKE"/>
    <property type="match status" value="1"/>
</dbReference>
<dbReference type="OrthoDB" id="5811584at2759"/>
<protein>
    <submittedName>
        <fullName evidence="3">Endo/exonuclease/phosphatase domain-containing protein</fullName>
    </submittedName>
</protein>
<sequence>MNQNRSLSARDTLFTSPFFPPVFNDDGRCKLRFYAVQSGIPAGWSMSIIRPTWVHDAAALKVPIKDEGRRIERSWHRISSTLGPLFFPFAVQIAANWAALPSTHENSFVAVDDISLSVECFDKANQLSPSGNWTSMVVDSCGSTGTQHIQKNKCFLRGHRHGPYQYLFTDNQLQIWTVPETLHYRLFACGAQGGSFPQEEVGNFGGCVTVDVDLKVGSKLLISIGQKGESPCDKQVRNSMRRDVVDTLCGASDGNRLLNALLLFTGDKTTSGVGIIVSERFRDAIASVERFNDRLMKVVIAAERRRYHLFSAYAPQSGCSERAKDEFWSLLDEKTAEVVIVAGDLNGHVGAAKDGYGCGGLGFGSRNAGGERILEYAE</sequence>